<dbReference type="AlphaFoldDB" id="A0A9P3CFC3"/>
<dbReference type="InterPro" id="IPR030564">
    <property type="entry name" value="Myotubularin"/>
</dbReference>
<dbReference type="GO" id="GO:0004438">
    <property type="term" value="F:phosphatidylinositol-3-phosphate phosphatase activity"/>
    <property type="evidence" value="ECO:0007669"/>
    <property type="project" value="TreeGrafter"/>
</dbReference>
<dbReference type="GO" id="GO:0005737">
    <property type="term" value="C:cytoplasm"/>
    <property type="evidence" value="ECO:0007669"/>
    <property type="project" value="TreeGrafter"/>
</dbReference>
<dbReference type="EMBL" id="BOLY01000002">
    <property type="protein sequence ID" value="GIZ39380.1"/>
    <property type="molecule type" value="Genomic_DNA"/>
</dbReference>
<feature type="region of interest" description="Disordered" evidence="3">
    <location>
        <begin position="794"/>
        <end position="816"/>
    </location>
</feature>
<dbReference type="GO" id="GO:0016020">
    <property type="term" value="C:membrane"/>
    <property type="evidence" value="ECO:0007669"/>
    <property type="project" value="TreeGrafter"/>
</dbReference>
<evidence type="ECO:0000256" key="2">
    <source>
        <dbReference type="PIRSR" id="PIRSR630564-2"/>
    </source>
</evidence>
<dbReference type="Proteomes" id="UP000825890">
    <property type="component" value="Unassembled WGS sequence"/>
</dbReference>
<dbReference type="RefSeq" id="XP_044653867.1">
    <property type="nucleotide sequence ID" value="XM_044797932.1"/>
</dbReference>
<evidence type="ECO:0000256" key="3">
    <source>
        <dbReference type="SAM" id="MobiDB-lite"/>
    </source>
</evidence>
<accession>A0A9P3CFC3</accession>
<dbReference type="Pfam" id="PF06602">
    <property type="entry name" value="Myotub-related"/>
    <property type="match status" value="1"/>
</dbReference>
<feature type="region of interest" description="Disordered" evidence="3">
    <location>
        <begin position="846"/>
        <end position="920"/>
    </location>
</feature>
<feature type="binding site" evidence="2">
    <location>
        <begin position="458"/>
        <end position="459"/>
    </location>
    <ligand>
        <name>substrate</name>
    </ligand>
</feature>
<organism evidence="5 6">
    <name type="scientific">Cercospora kikuchii</name>
    <dbReference type="NCBI Taxonomy" id="84275"/>
    <lineage>
        <taxon>Eukaryota</taxon>
        <taxon>Fungi</taxon>
        <taxon>Dikarya</taxon>
        <taxon>Ascomycota</taxon>
        <taxon>Pezizomycotina</taxon>
        <taxon>Dothideomycetes</taxon>
        <taxon>Dothideomycetidae</taxon>
        <taxon>Mycosphaerellales</taxon>
        <taxon>Mycosphaerellaceae</taxon>
        <taxon>Cercospora</taxon>
    </lineage>
</organism>
<feature type="active site" description="Phosphocysteine intermediate" evidence="1">
    <location>
        <position position="522"/>
    </location>
</feature>
<evidence type="ECO:0000256" key="1">
    <source>
        <dbReference type="PIRSR" id="PIRSR630564-1"/>
    </source>
</evidence>
<feature type="region of interest" description="Disordered" evidence="3">
    <location>
        <begin position="40"/>
        <end position="86"/>
    </location>
</feature>
<feature type="region of interest" description="Disordered" evidence="3">
    <location>
        <begin position="112"/>
        <end position="148"/>
    </location>
</feature>
<dbReference type="InterPro" id="IPR016130">
    <property type="entry name" value="Tyr_Pase_AS"/>
</dbReference>
<protein>
    <recommendedName>
        <fullName evidence="4">Myotubularin phosphatase domain-containing protein</fullName>
    </recommendedName>
</protein>
<feature type="region of interest" description="Disordered" evidence="3">
    <location>
        <begin position="623"/>
        <end position="661"/>
    </location>
</feature>
<dbReference type="GeneID" id="68288341"/>
<dbReference type="PROSITE" id="PS51339">
    <property type="entry name" value="PPASE_MYOTUBULARIN"/>
    <property type="match status" value="1"/>
</dbReference>
<dbReference type="SUPFAM" id="SSF52799">
    <property type="entry name" value="(Phosphotyrosine protein) phosphatases II"/>
    <property type="match status" value="1"/>
</dbReference>
<evidence type="ECO:0000259" key="4">
    <source>
        <dbReference type="PROSITE" id="PS51339"/>
    </source>
</evidence>
<comment type="caution">
    <text evidence="5">The sequence shown here is derived from an EMBL/GenBank/DDBJ whole genome shotgun (WGS) entry which is preliminary data.</text>
</comment>
<dbReference type="PROSITE" id="PS00383">
    <property type="entry name" value="TYR_PHOSPHATASE_1"/>
    <property type="match status" value="1"/>
</dbReference>
<gene>
    <name evidence="5" type="ORF">CKM354_000276600</name>
</gene>
<dbReference type="InterPro" id="IPR010569">
    <property type="entry name" value="Myotubularin-like_Pase_dom"/>
</dbReference>
<evidence type="ECO:0000313" key="6">
    <source>
        <dbReference type="Proteomes" id="UP000825890"/>
    </source>
</evidence>
<feature type="domain" description="Myotubularin phosphatase" evidence="4">
    <location>
        <begin position="240"/>
        <end position="774"/>
    </location>
</feature>
<dbReference type="GO" id="GO:0046856">
    <property type="term" value="P:phosphatidylinositol dephosphorylation"/>
    <property type="evidence" value="ECO:0007669"/>
    <property type="project" value="TreeGrafter"/>
</dbReference>
<proteinExistence type="predicted"/>
<feature type="compositionally biased region" description="Basic and acidic residues" evidence="3">
    <location>
        <begin position="890"/>
        <end position="906"/>
    </location>
</feature>
<feature type="compositionally biased region" description="Acidic residues" evidence="3">
    <location>
        <begin position="386"/>
        <end position="400"/>
    </location>
</feature>
<dbReference type="InterPro" id="IPR029021">
    <property type="entry name" value="Prot-tyrosine_phosphatase-like"/>
</dbReference>
<name>A0A9P3CFC3_9PEZI</name>
<feature type="region of interest" description="Disordered" evidence="3">
    <location>
        <begin position="351"/>
        <end position="413"/>
    </location>
</feature>
<feature type="compositionally biased region" description="Low complexity" evidence="3">
    <location>
        <begin position="65"/>
        <end position="74"/>
    </location>
</feature>
<feature type="compositionally biased region" description="Basic and acidic residues" evidence="3">
    <location>
        <begin position="112"/>
        <end position="127"/>
    </location>
</feature>
<feature type="binding site" evidence="2">
    <location>
        <begin position="522"/>
        <end position="528"/>
    </location>
    <ligand>
        <name>substrate</name>
    </ligand>
</feature>
<dbReference type="PANTHER" id="PTHR10807">
    <property type="entry name" value="MYOTUBULARIN-RELATED"/>
    <property type="match status" value="1"/>
</dbReference>
<sequence>METIPRTKEIRERNVECFAGKIETEKVYGTLILQRHHLIISTPEPPSQRSSGSATPKGDGDSSTAAAVAAAAAAPSPHTPAKRKTKGTWFPYPLINSCVLKPSQAYHTRPQEFDGHRHEQGVDRDEGAFPPVYGTNEAGRPSTDSTTTLSAFASPQRPLTPVGNNATTIHSTYNGRAPEIRISTRDFRQMVFIFHGDGKMSADTAARRVFYCLRDRCCVDRVQDLHAFHFKAPHEEIAAKINPYDARREFARMGIGGKSSEGPGSAWRLTSINQDYTFSPTYPSVLCVPANVTDNILKYGGPYRSKSRIPALTYLHSNGGSITRSSQPMPGLAGKRNAQDERLVSAIFSSHVHSEQGPKDLQPQNALHQNDVDGLSSKSLEQAPDVPDEDTDTADVDSSEAESGPKIYGTTRRKMIVDARPRFNALANRATGGGIEDVANYCGNTKRPPERVFLDIANIHVMRKSLAKVVESLGGAEVTHLKISHESLQKSGWLGHIAGLLEGSEKVARAIGLGGDHVLLHCSDGWDRTSQVAAIAQVMLDPYYRTLAGFIALIQKDFLSFGHKFNHRHGILGCEKWFDIENERVMPSHGADNGTLEPTFGSKAFSGAKNWFEKNRNGLFRQQNDSRSSLEESGSRPPSPPANAVLHAPATTSTAKDREHKVKEDEIAPIFHQFLDAIFQLQHEYPEAFEFNERFLVRLFYHVHACQYGEFLFNNERERAAQEHLFPSVWPHFLARRRDFVNPSFSPKAEHTLLFPRRSPTTRTVAVRWWSSVFKRADADMNTPVSLTIINENQQQTSSLHEETSDPSAFSLRKTDSASNGVAAGIPGSIGAMRDNIAATFASLQVNSNGQQHRESASKSPARPALEQRETDTEVLAAYANATQPGPSSREVEAEKPAPEPLHSRLDVAAFAQGSAYTDR</sequence>
<dbReference type="OrthoDB" id="271628at2759"/>
<dbReference type="PANTHER" id="PTHR10807:SF128">
    <property type="entry name" value="PHOSPHATIDYLINOSITOL-3,5-BISPHOSPHATE 3-PHOSPHATASE"/>
    <property type="match status" value="1"/>
</dbReference>
<evidence type="ECO:0000313" key="5">
    <source>
        <dbReference type="EMBL" id="GIZ39380.1"/>
    </source>
</evidence>
<reference evidence="5 6" key="1">
    <citation type="submission" date="2021-01" db="EMBL/GenBank/DDBJ databases">
        <title>Cercospora kikuchii MAFF 305040 whole genome shotgun sequence.</title>
        <authorList>
            <person name="Kashiwa T."/>
            <person name="Suzuki T."/>
        </authorList>
    </citation>
    <scope>NUCLEOTIDE SEQUENCE [LARGE SCALE GENOMIC DNA]</scope>
    <source>
        <strain evidence="5 6">MAFF 305040</strain>
    </source>
</reference>
<keyword evidence="6" id="KW-1185">Reference proteome</keyword>